<dbReference type="RefSeq" id="WP_189433359.1">
    <property type="nucleotide sequence ID" value="NZ_BNAO01000006.1"/>
</dbReference>
<dbReference type="PROSITE" id="PS51257">
    <property type="entry name" value="PROKAR_LIPOPROTEIN"/>
    <property type="match status" value="1"/>
</dbReference>
<evidence type="ECO:0008006" key="3">
    <source>
        <dbReference type="Google" id="ProtNLM"/>
    </source>
</evidence>
<organism evidence="1 2">
    <name type="scientific">Alishewanella longhuensis</name>
    <dbReference type="NCBI Taxonomy" id="1091037"/>
    <lineage>
        <taxon>Bacteria</taxon>
        <taxon>Pseudomonadati</taxon>
        <taxon>Pseudomonadota</taxon>
        <taxon>Gammaproteobacteria</taxon>
        <taxon>Alteromonadales</taxon>
        <taxon>Alteromonadaceae</taxon>
        <taxon>Alishewanella</taxon>
    </lineage>
</organism>
<sequence>MNVKTSIKHLAVAVSVALVSACGDTKVNINEKDPIVIEKPGHDHDHDEVNASGRLVVTALDSAYVQVLELPAKTELNSFLVSATPSALYASGDYRYAAVVQRSQDLVNFIDGGLWQEDHIDHMDDYQAAPRLMPFQLTQVRPTHFASAEGQLAVFFDGNSVTGTAARVAVLTDADIGEDRTDYPQLSYETHQHGVAQARGEYLISTIRDANSSTTLPDKVGLYEQHGDHYDLEQVFAETCPGLHGSAQNHDFIAFGCSDGVLLIEQAGSTFTASKLLNTAAFTGTMRIGTLDGSHSAEHFVGFAGTTLFAIHPEDGEMEPIDWQAGNATAITGYGFAEQGEKFVLLDNTGTLTIFNYHGHAHGDEAAFEFVSKLPLNTGSNTTLPSGSRFELAISASSDKVYVTNPITRQLITVDLHDAEVVAEKQLPYVPGKVVWLGIANPADDHHAH</sequence>
<dbReference type="SUPFAM" id="SSF51004">
    <property type="entry name" value="C-terminal (heme d1) domain of cytochrome cd1-nitrite reductase"/>
    <property type="match status" value="1"/>
</dbReference>
<dbReference type="EMBL" id="BNAO01000006">
    <property type="protein sequence ID" value="GHG72627.1"/>
    <property type="molecule type" value="Genomic_DNA"/>
</dbReference>
<evidence type="ECO:0000313" key="1">
    <source>
        <dbReference type="EMBL" id="GHG72627.1"/>
    </source>
</evidence>
<protein>
    <recommendedName>
        <fullName evidence="3">5-methyltetrahydrofolate--homocysteine methyltransferase</fullName>
    </recommendedName>
</protein>
<gene>
    <name evidence="1" type="ORF">GCM10010919_25060</name>
</gene>
<name>A0ABQ3L458_9ALTE</name>
<reference evidence="2" key="1">
    <citation type="journal article" date="2019" name="Int. J. Syst. Evol. Microbiol.">
        <title>The Global Catalogue of Microorganisms (GCM) 10K type strain sequencing project: providing services to taxonomists for standard genome sequencing and annotation.</title>
        <authorList>
            <consortium name="The Broad Institute Genomics Platform"/>
            <consortium name="The Broad Institute Genome Sequencing Center for Infectious Disease"/>
            <person name="Wu L."/>
            <person name="Ma J."/>
        </authorList>
    </citation>
    <scope>NUCLEOTIDE SEQUENCE [LARGE SCALE GENOMIC DNA]</scope>
    <source>
        <strain evidence="2">CGMCC 1.7003</strain>
    </source>
</reference>
<evidence type="ECO:0000313" key="2">
    <source>
        <dbReference type="Proteomes" id="UP000659697"/>
    </source>
</evidence>
<dbReference type="InterPro" id="IPR011048">
    <property type="entry name" value="Haem_d1_sf"/>
</dbReference>
<keyword evidence="2" id="KW-1185">Reference proteome</keyword>
<accession>A0ABQ3L458</accession>
<comment type="caution">
    <text evidence="1">The sequence shown here is derived from an EMBL/GenBank/DDBJ whole genome shotgun (WGS) entry which is preliminary data.</text>
</comment>
<proteinExistence type="predicted"/>
<dbReference type="Proteomes" id="UP000659697">
    <property type="component" value="Unassembled WGS sequence"/>
</dbReference>